<dbReference type="GO" id="GO:0015628">
    <property type="term" value="P:protein secretion by the type II secretion system"/>
    <property type="evidence" value="ECO:0007669"/>
    <property type="project" value="InterPro"/>
</dbReference>
<comment type="function">
    <text evidence="10">Inner membrane component of the type II secretion system required for the energy-dependent secretion of extracellular factors such as proteases and toxins from the periplasm.</text>
</comment>
<dbReference type="GO" id="GO:0015627">
    <property type="term" value="C:type II protein secretion system complex"/>
    <property type="evidence" value="ECO:0007669"/>
    <property type="project" value="InterPro"/>
</dbReference>
<dbReference type="AlphaFoldDB" id="A0A1S8DIM7"/>
<organism evidence="12 13">
    <name type="scientific">Halopseudomonas pachastrellae</name>
    <dbReference type="NCBI Taxonomy" id="254161"/>
    <lineage>
        <taxon>Bacteria</taxon>
        <taxon>Pseudomonadati</taxon>
        <taxon>Pseudomonadota</taxon>
        <taxon>Gammaproteobacteria</taxon>
        <taxon>Pseudomonadales</taxon>
        <taxon>Pseudomonadaceae</taxon>
        <taxon>Halopseudomonas</taxon>
    </lineage>
</organism>
<evidence type="ECO:0000313" key="12">
    <source>
        <dbReference type="EMBL" id="ONM45265.1"/>
    </source>
</evidence>
<comment type="caution">
    <text evidence="12">The sequence shown here is derived from an EMBL/GenBank/DDBJ whole genome shotgun (WGS) entry which is preliminary data.</text>
</comment>
<dbReference type="InterPro" id="IPR007690">
    <property type="entry name" value="T2SS_GspM"/>
</dbReference>
<evidence type="ECO:0000256" key="10">
    <source>
        <dbReference type="PIRNR" id="PIRNR006291"/>
    </source>
</evidence>
<gene>
    <name evidence="12" type="ORF">BXT89_03520</name>
</gene>
<dbReference type="RefSeq" id="WP_083724749.1">
    <property type="nucleotide sequence ID" value="NZ_FOUD01000013.1"/>
</dbReference>
<dbReference type="InterPro" id="IPR023229">
    <property type="entry name" value="T2SS_M_periplasmic_sf"/>
</dbReference>
<dbReference type="SUPFAM" id="SSF103054">
    <property type="entry name" value="General secretion pathway protein M, EpsM"/>
    <property type="match status" value="1"/>
</dbReference>
<evidence type="ECO:0000256" key="6">
    <source>
        <dbReference type="ARBA" id="ARBA00022692"/>
    </source>
</evidence>
<evidence type="ECO:0000313" key="13">
    <source>
        <dbReference type="Proteomes" id="UP000242847"/>
    </source>
</evidence>
<evidence type="ECO:0000256" key="11">
    <source>
        <dbReference type="SAM" id="Phobius"/>
    </source>
</evidence>
<proteinExistence type="inferred from homology"/>
<dbReference type="Proteomes" id="UP000242847">
    <property type="component" value="Unassembled WGS sequence"/>
</dbReference>
<evidence type="ECO:0000256" key="1">
    <source>
        <dbReference type="ARBA" id="ARBA00004377"/>
    </source>
</evidence>
<sequence length="161" mass="17297">MKAWWAGLAARERFILMGGGVILALIVVWVAIWEPLVQGRSALRAEVAWLSAEAVWMDQVADDVRRRARLAPASAGAPAQGSVLTLIEVSANAAGLRQALTRVQPEGDGARLSFDQVGFDSLMSWLADLELRQGLQVSQLSIDVAEAPGQVAARILVERGQ</sequence>
<dbReference type="Pfam" id="PF04612">
    <property type="entry name" value="T2SSM"/>
    <property type="match status" value="1"/>
</dbReference>
<accession>A0A1S8DIM7</accession>
<keyword evidence="13" id="KW-1185">Reference proteome</keyword>
<reference evidence="12 13" key="1">
    <citation type="submission" date="2017-01" db="EMBL/GenBank/DDBJ databases">
        <title>Draft genome sequence of Pseudomonas pachastrellae type strain CCUG 46540T from a deep sea.</title>
        <authorList>
            <person name="Gomila M."/>
            <person name="Mulet M."/>
            <person name="Lalucat J."/>
            <person name="Garcia-Valdes E."/>
        </authorList>
    </citation>
    <scope>NUCLEOTIDE SEQUENCE [LARGE SCALE GENOMIC DNA]</scope>
    <source>
        <strain evidence="12 13">CCUG 46540</strain>
    </source>
</reference>
<evidence type="ECO:0000256" key="8">
    <source>
        <dbReference type="ARBA" id="ARBA00022989"/>
    </source>
</evidence>
<dbReference type="STRING" id="254161.SAMN05216256_11351"/>
<evidence type="ECO:0000256" key="4">
    <source>
        <dbReference type="ARBA" id="ARBA00022475"/>
    </source>
</evidence>
<dbReference type="OrthoDB" id="6120808at2"/>
<protein>
    <recommendedName>
        <fullName evidence="10">Type II secretion system protein M</fullName>
        <shortName evidence="10">T2SS protein M</shortName>
    </recommendedName>
    <alternativeName>
        <fullName evidence="10">General secretion pathway protein M</fullName>
    </alternativeName>
</protein>
<evidence type="ECO:0000256" key="3">
    <source>
        <dbReference type="ARBA" id="ARBA00022448"/>
    </source>
</evidence>
<evidence type="ECO:0000256" key="7">
    <source>
        <dbReference type="ARBA" id="ARBA00022927"/>
    </source>
</evidence>
<evidence type="ECO:0000256" key="2">
    <source>
        <dbReference type="ARBA" id="ARBA00010637"/>
    </source>
</evidence>
<keyword evidence="9 10" id="KW-0472">Membrane</keyword>
<dbReference type="Gene3D" id="3.30.1360.100">
    <property type="entry name" value="General secretion pathway protein M, EpsM"/>
    <property type="match status" value="1"/>
</dbReference>
<dbReference type="PIRSF" id="PIRSF006291">
    <property type="entry name" value="GspM"/>
    <property type="match status" value="1"/>
</dbReference>
<keyword evidence="5 10" id="KW-0997">Cell inner membrane</keyword>
<keyword evidence="7 10" id="KW-0653">Protein transport</keyword>
<evidence type="ECO:0000256" key="9">
    <source>
        <dbReference type="ARBA" id="ARBA00023136"/>
    </source>
</evidence>
<keyword evidence="3 10" id="KW-0813">Transport</keyword>
<keyword evidence="8 11" id="KW-1133">Transmembrane helix</keyword>
<comment type="subcellular location">
    <subcellularLocation>
        <location evidence="1">Cell inner membrane</location>
        <topology evidence="1">Single-pass membrane protein</topology>
    </subcellularLocation>
</comment>
<keyword evidence="4 10" id="KW-1003">Cell membrane</keyword>
<feature type="transmembrane region" description="Helical" evidence="11">
    <location>
        <begin position="14"/>
        <end position="33"/>
    </location>
</feature>
<dbReference type="EMBL" id="MUBC01000005">
    <property type="protein sequence ID" value="ONM45265.1"/>
    <property type="molecule type" value="Genomic_DNA"/>
</dbReference>
<name>A0A1S8DIM7_9GAMM</name>
<evidence type="ECO:0000256" key="5">
    <source>
        <dbReference type="ARBA" id="ARBA00022519"/>
    </source>
</evidence>
<keyword evidence="6 11" id="KW-0812">Transmembrane</keyword>
<dbReference type="GO" id="GO:0005886">
    <property type="term" value="C:plasma membrane"/>
    <property type="evidence" value="ECO:0007669"/>
    <property type="project" value="UniProtKB-SubCell"/>
</dbReference>
<comment type="similarity">
    <text evidence="2 10">Belongs to the GSP M family.</text>
</comment>